<keyword evidence="2" id="KW-1185">Reference proteome</keyword>
<name>A0ABT0HPR3_9BACT</name>
<protein>
    <submittedName>
        <fullName evidence="1">Uncharacterized protein</fullName>
    </submittedName>
</protein>
<dbReference type="EMBL" id="JALPRF010000003">
    <property type="protein sequence ID" value="MCK8494158.1"/>
    <property type="molecule type" value="Genomic_DNA"/>
</dbReference>
<evidence type="ECO:0000313" key="2">
    <source>
        <dbReference type="Proteomes" id="UP001202180"/>
    </source>
</evidence>
<dbReference type="Proteomes" id="UP001202180">
    <property type="component" value="Unassembled WGS sequence"/>
</dbReference>
<accession>A0ABT0HPR3</accession>
<evidence type="ECO:0000313" key="1">
    <source>
        <dbReference type="EMBL" id="MCK8494158.1"/>
    </source>
</evidence>
<dbReference type="RefSeq" id="WP_232558366.1">
    <property type="nucleotide sequence ID" value="NZ_JALPRF010000003.1"/>
</dbReference>
<comment type="caution">
    <text evidence="1">The sequence shown here is derived from an EMBL/GenBank/DDBJ whole genome shotgun (WGS) entry which is preliminary data.</text>
</comment>
<organism evidence="1 2">
    <name type="scientific">Spirosoma liriopis</name>
    <dbReference type="NCBI Taxonomy" id="2937440"/>
    <lineage>
        <taxon>Bacteria</taxon>
        <taxon>Pseudomonadati</taxon>
        <taxon>Bacteroidota</taxon>
        <taxon>Cytophagia</taxon>
        <taxon>Cytophagales</taxon>
        <taxon>Cytophagaceae</taxon>
        <taxon>Spirosoma</taxon>
    </lineage>
</organism>
<reference evidence="1 2" key="1">
    <citation type="submission" date="2022-04" db="EMBL/GenBank/DDBJ databases">
        <title>Spirosoma sp. strain RP8 genome sequencing and assembly.</title>
        <authorList>
            <person name="Jung Y."/>
        </authorList>
    </citation>
    <scope>NUCLEOTIDE SEQUENCE [LARGE SCALE GENOMIC DNA]</scope>
    <source>
        <strain evidence="1 2">RP8</strain>
    </source>
</reference>
<gene>
    <name evidence="1" type="ORF">M0L20_19995</name>
</gene>
<sequence>MNILFTFTPNKVQSIAKEMDYVPPKGSGVQFSVDTLKDANGQPAFSGDDYTVVWFNVNATQTIFTSDMNYYVEVVLAHED</sequence>
<proteinExistence type="predicted"/>